<dbReference type="STRING" id="1219065.VPR01S_01_04610"/>
<protein>
    <submittedName>
        <fullName evidence="2">Uncharacterized protein</fullName>
    </submittedName>
</protein>
<sequence>MFPEHDMSGLYAPLQLKKKGKIMKRLLVAALLSATSSMAMAADNACLSKKYDAYVDASMTWYQDLAKLTAEKYPELKEVSDWFLQGREHHFELNRAAVKYYLDNDPSKVATERAVEAWLKLDQQDIKVLASRSDELGKIAKITYDDRQSKPHSQNYDLRSAFAELLSHPKQIDPALQRYNQAIAKAETIQCQ</sequence>
<keyword evidence="3" id="KW-1185">Reference proteome</keyword>
<evidence type="ECO:0000313" key="3">
    <source>
        <dbReference type="Proteomes" id="UP000016570"/>
    </source>
</evidence>
<name>U2ZX58_VIBPR</name>
<reference evidence="2 3" key="1">
    <citation type="submission" date="2013-09" db="EMBL/GenBank/DDBJ databases">
        <title>Whole genome shotgun sequence of Vibrio proteolyticus NBRC 13287.</title>
        <authorList>
            <person name="Isaki S."/>
            <person name="Hosoyama A."/>
            <person name="Numata M."/>
            <person name="Hashimoto M."/>
            <person name="Hosoyama Y."/>
            <person name="Tsuchikane K."/>
            <person name="Noguchi M."/>
            <person name="Hirakata S."/>
            <person name="Ichikawa N."/>
            <person name="Ohji S."/>
            <person name="Yamazoe A."/>
            <person name="Fujita N."/>
        </authorList>
    </citation>
    <scope>NUCLEOTIDE SEQUENCE [LARGE SCALE GENOMIC DNA]</scope>
    <source>
        <strain evidence="2 3">NBRC 13287</strain>
    </source>
</reference>
<keyword evidence="1" id="KW-0732">Signal</keyword>
<dbReference type="AlphaFoldDB" id="U2ZX58"/>
<gene>
    <name evidence="2" type="ORF">VPR01S_01_04610</name>
</gene>
<proteinExistence type="predicted"/>
<feature type="chain" id="PRO_5004637390" evidence="1">
    <location>
        <begin position="42"/>
        <end position="192"/>
    </location>
</feature>
<dbReference type="Proteomes" id="UP000016570">
    <property type="component" value="Unassembled WGS sequence"/>
</dbReference>
<feature type="signal peptide" evidence="1">
    <location>
        <begin position="1"/>
        <end position="41"/>
    </location>
</feature>
<evidence type="ECO:0000313" key="2">
    <source>
        <dbReference type="EMBL" id="GAD65687.1"/>
    </source>
</evidence>
<accession>U2ZX58</accession>
<comment type="caution">
    <text evidence="2">The sequence shown here is derived from an EMBL/GenBank/DDBJ whole genome shotgun (WGS) entry which is preliminary data.</text>
</comment>
<dbReference type="EMBL" id="BATJ01000001">
    <property type="protein sequence ID" value="GAD65687.1"/>
    <property type="molecule type" value="Genomic_DNA"/>
</dbReference>
<dbReference type="eggNOG" id="ENOG5032A1V">
    <property type="taxonomic scope" value="Bacteria"/>
</dbReference>
<organism evidence="2 3">
    <name type="scientific">Vibrio proteolyticus NBRC 13287</name>
    <dbReference type="NCBI Taxonomy" id="1219065"/>
    <lineage>
        <taxon>Bacteria</taxon>
        <taxon>Pseudomonadati</taxon>
        <taxon>Pseudomonadota</taxon>
        <taxon>Gammaproteobacteria</taxon>
        <taxon>Vibrionales</taxon>
        <taxon>Vibrionaceae</taxon>
        <taxon>Vibrio</taxon>
    </lineage>
</organism>
<evidence type="ECO:0000256" key="1">
    <source>
        <dbReference type="SAM" id="SignalP"/>
    </source>
</evidence>